<reference evidence="2 3" key="1">
    <citation type="submission" date="2019-03" db="EMBL/GenBank/DDBJ databases">
        <title>First draft genome of Liparis tanakae, snailfish: a comprehensive survey of snailfish specific genes.</title>
        <authorList>
            <person name="Kim W."/>
            <person name="Song I."/>
            <person name="Jeong J.-H."/>
            <person name="Kim D."/>
            <person name="Kim S."/>
            <person name="Ryu S."/>
            <person name="Song J.Y."/>
            <person name="Lee S.K."/>
        </authorList>
    </citation>
    <scope>NUCLEOTIDE SEQUENCE [LARGE SCALE GENOMIC DNA]</scope>
    <source>
        <tissue evidence="2">Muscle</tissue>
    </source>
</reference>
<sequence length="124" mass="13644">MAAKLPSTRRQPESNWIRGFAVSSDAVSSGEERSDAPRKTSPGSGDPVWRRRRATSRKKRRFRDRVSRCDSAAAPEMHVKHGREAGGAPTARCAAVNDVTAADIQPDASWRLQTLERTGDCLLQ</sequence>
<keyword evidence="3" id="KW-1185">Reference proteome</keyword>
<gene>
    <name evidence="2" type="ORF">EYF80_047941</name>
</gene>
<dbReference type="AlphaFoldDB" id="A0A4Z2FKY9"/>
<evidence type="ECO:0000313" key="2">
    <source>
        <dbReference type="EMBL" id="TNN41907.1"/>
    </source>
</evidence>
<accession>A0A4Z2FKY9</accession>
<dbReference type="Proteomes" id="UP000314294">
    <property type="component" value="Unassembled WGS sequence"/>
</dbReference>
<protein>
    <submittedName>
        <fullName evidence="2">Uncharacterized protein</fullName>
    </submittedName>
</protein>
<feature type="region of interest" description="Disordered" evidence="1">
    <location>
        <begin position="1"/>
        <end position="88"/>
    </location>
</feature>
<name>A0A4Z2FKY9_9TELE</name>
<proteinExistence type="predicted"/>
<evidence type="ECO:0000313" key="3">
    <source>
        <dbReference type="Proteomes" id="UP000314294"/>
    </source>
</evidence>
<feature type="compositionally biased region" description="Basic residues" evidence="1">
    <location>
        <begin position="50"/>
        <end position="63"/>
    </location>
</feature>
<organism evidence="2 3">
    <name type="scientific">Liparis tanakae</name>
    <name type="common">Tanaka's snailfish</name>
    <dbReference type="NCBI Taxonomy" id="230148"/>
    <lineage>
        <taxon>Eukaryota</taxon>
        <taxon>Metazoa</taxon>
        <taxon>Chordata</taxon>
        <taxon>Craniata</taxon>
        <taxon>Vertebrata</taxon>
        <taxon>Euteleostomi</taxon>
        <taxon>Actinopterygii</taxon>
        <taxon>Neopterygii</taxon>
        <taxon>Teleostei</taxon>
        <taxon>Neoteleostei</taxon>
        <taxon>Acanthomorphata</taxon>
        <taxon>Eupercaria</taxon>
        <taxon>Perciformes</taxon>
        <taxon>Cottioidei</taxon>
        <taxon>Cottales</taxon>
        <taxon>Liparidae</taxon>
        <taxon>Liparis</taxon>
    </lineage>
</organism>
<dbReference type="EMBL" id="SRLO01001074">
    <property type="protein sequence ID" value="TNN41907.1"/>
    <property type="molecule type" value="Genomic_DNA"/>
</dbReference>
<evidence type="ECO:0000256" key="1">
    <source>
        <dbReference type="SAM" id="MobiDB-lite"/>
    </source>
</evidence>
<comment type="caution">
    <text evidence="2">The sequence shown here is derived from an EMBL/GenBank/DDBJ whole genome shotgun (WGS) entry which is preliminary data.</text>
</comment>